<keyword evidence="3" id="KW-1185">Reference proteome</keyword>
<organism evidence="2 3">
    <name type="scientific">Propionivibrio dicarboxylicus</name>
    <dbReference type="NCBI Taxonomy" id="83767"/>
    <lineage>
        <taxon>Bacteria</taxon>
        <taxon>Pseudomonadati</taxon>
        <taxon>Pseudomonadota</taxon>
        <taxon>Betaproteobacteria</taxon>
        <taxon>Rhodocyclales</taxon>
        <taxon>Rhodocyclaceae</taxon>
        <taxon>Propionivibrio</taxon>
    </lineage>
</organism>
<reference evidence="2 3" key="1">
    <citation type="submission" date="2016-10" db="EMBL/GenBank/DDBJ databases">
        <authorList>
            <person name="de Groot N.N."/>
        </authorList>
    </citation>
    <scope>NUCLEOTIDE SEQUENCE [LARGE SCALE GENOMIC DNA]</scope>
    <source>
        <strain evidence="2 3">DSM 5885</strain>
    </source>
</reference>
<dbReference type="Proteomes" id="UP000198607">
    <property type="component" value="Unassembled WGS sequence"/>
</dbReference>
<dbReference type="OrthoDB" id="8757684at2"/>
<keyword evidence="1" id="KW-1133">Transmembrane helix</keyword>
<accession>A0A1G8BX22</accession>
<dbReference type="EMBL" id="FNCY01000005">
    <property type="protein sequence ID" value="SDH37712.1"/>
    <property type="molecule type" value="Genomic_DNA"/>
</dbReference>
<dbReference type="STRING" id="83767.SAMN05660652_01618"/>
<gene>
    <name evidence="2" type="ORF">SAMN05660652_01618</name>
</gene>
<name>A0A1G8BX22_9RHOO</name>
<evidence type="ECO:0000256" key="1">
    <source>
        <dbReference type="SAM" id="Phobius"/>
    </source>
</evidence>
<keyword evidence="1" id="KW-0472">Membrane</keyword>
<sequence>MSAATRTNQRGFGAIMAIVVLVILALFGAAMVTVGSVQQVTSAQDLLAANAWQAARAGNEWGLYKARKKSDWTANIGENCDTGTRKAELDLTAQTGFRVTVTCTPSQLYKEGETVPGVDKTVRIYTILAVACNAAACPDTSATAANPGYVERSRRVQVTDN</sequence>
<evidence type="ECO:0000313" key="2">
    <source>
        <dbReference type="EMBL" id="SDH37712.1"/>
    </source>
</evidence>
<keyword evidence="1" id="KW-0812">Transmembrane</keyword>
<protein>
    <submittedName>
        <fullName evidence="2">MSHA biogenesis protein MshP</fullName>
    </submittedName>
</protein>
<feature type="transmembrane region" description="Helical" evidence="1">
    <location>
        <begin position="12"/>
        <end position="34"/>
    </location>
</feature>
<dbReference type="AlphaFoldDB" id="A0A1G8BX22"/>
<evidence type="ECO:0000313" key="3">
    <source>
        <dbReference type="Proteomes" id="UP000198607"/>
    </source>
</evidence>
<proteinExistence type="predicted"/>
<dbReference type="RefSeq" id="WP_091936367.1">
    <property type="nucleotide sequence ID" value="NZ_FNCY01000005.1"/>
</dbReference>